<evidence type="ECO:0000256" key="2">
    <source>
        <dbReference type="ARBA" id="ARBA00022771"/>
    </source>
</evidence>
<evidence type="ECO:0000256" key="8">
    <source>
        <dbReference type="PROSITE-ProRule" id="PRU00071"/>
    </source>
</evidence>
<dbReference type="GO" id="GO:0003700">
    <property type="term" value="F:DNA-binding transcription factor activity"/>
    <property type="evidence" value="ECO:0007669"/>
    <property type="project" value="UniProtKB-UniRule"/>
</dbReference>
<keyword evidence="4 9" id="KW-0805">Transcription regulation</keyword>
<name>A0AAD2DKU5_9LAMI</name>
<dbReference type="PANTHER" id="PTHR31992">
    <property type="entry name" value="DOF ZINC FINGER PROTEIN DOF1.4-RELATED"/>
    <property type="match status" value="1"/>
</dbReference>
<comment type="function">
    <text evidence="9">Transcription factor that binds specifically to a 5'-AA[AG]G-3' consensus core sequence.</text>
</comment>
<comment type="subcellular location">
    <subcellularLocation>
        <location evidence="8 9">Nucleus</location>
    </subcellularLocation>
</comment>
<evidence type="ECO:0000259" key="11">
    <source>
        <dbReference type="PROSITE" id="PS50884"/>
    </source>
</evidence>
<proteinExistence type="predicted"/>
<evidence type="ECO:0000256" key="4">
    <source>
        <dbReference type="ARBA" id="ARBA00023015"/>
    </source>
</evidence>
<feature type="region of interest" description="Disordered" evidence="10">
    <location>
        <begin position="144"/>
        <end position="182"/>
    </location>
</feature>
<dbReference type="Proteomes" id="UP000834106">
    <property type="component" value="Chromosome 3"/>
</dbReference>
<dbReference type="InterPro" id="IPR045174">
    <property type="entry name" value="Dof"/>
</dbReference>
<evidence type="ECO:0000256" key="1">
    <source>
        <dbReference type="ARBA" id="ARBA00022723"/>
    </source>
</evidence>
<keyword evidence="7 8" id="KW-0539">Nucleus</keyword>
<evidence type="ECO:0000256" key="5">
    <source>
        <dbReference type="ARBA" id="ARBA00023125"/>
    </source>
</evidence>
<keyword evidence="5 8" id="KW-0238">DNA-binding</keyword>
<evidence type="ECO:0000256" key="9">
    <source>
        <dbReference type="RuleBase" id="RU369094"/>
    </source>
</evidence>
<protein>
    <recommendedName>
        <fullName evidence="9">Dof zinc finger protein</fullName>
    </recommendedName>
</protein>
<dbReference type="EMBL" id="OU503038">
    <property type="protein sequence ID" value="CAI9757659.1"/>
    <property type="molecule type" value="Genomic_DNA"/>
</dbReference>
<evidence type="ECO:0000313" key="13">
    <source>
        <dbReference type="Proteomes" id="UP000834106"/>
    </source>
</evidence>
<sequence length="314" mass="34409">MGHTSSIYNAPSISITATQLHLHLRYPSVLPFGRLSNPHNVKLTVVIRLMYPSVSHSFVSTRAPLPAWLQHPMACSRLLIKAQAAQPNTQPQFTEHEQLKCPRCESTNTKFCYYNNYNLTQPRHFCKNCRRYWTKGGALRNIPVGGCSRKNTKRTSSSSSISSSRNNHPKRPALSSTVSTTAVSAPLASTSTTAVITESLPLKAQNYGGQFENLMDFSSLLESSGGQFNDLLNGPSPNCSKMQSRELVGDQDQCSGHNMDLQLVLEGGNDNNADGYLNIQCGGGGGDSSCWNGGEGWPDLAIYNQVQLFSNKKY</sequence>
<keyword evidence="1 9" id="KW-0479">Metal-binding</keyword>
<keyword evidence="13" id="KW-1185">Reference proteome</keyword>
<dbReference type="AlphaFoldDB" id="A0AAD2DKU5"/>
<evidence type="ECO:0000313" key="12">
    <source>
        <dbReference type="EMBL" id="CAI9757659.1"/>
    </source>
</evidence>
<dbReference type="InterPro" id="IPR003851">
    <property type="entry name" value="Znf_Dof"/>
</dbReference>
<dbReference type="GO" id="GO:0003677">
    <property type="term" value="F:DNA binding"/>
    <property type="evidence" value="ECO:0007669"/>
    <property type="project" value="UniProtKB-UniRule"/>
</dbReference>
<evidence type="ECO:0000256" key="7">
    <source>
        <dbReference type="ARBA" id="ARBA00023242"/>
    </source>
</evidence>
<feature type="domain" description="Dof-type" evidence="11">
    <location>
        <begin position="99"/>
        <end position="153"/>
    </location>
</feature>
<organism evidence="12 13">
    <name type="scientific">Fraxinus pennsylvanica</name>
    <dbReference type="NCBI Taxonomy" id="56036"/>
    <lineage>
        <taxon>Eukaryota</taxon>
        <taxon>Viridiplantae</taxon>
        <taxon>Streptophyta</taxon>
        <taxon>Embryophyta</taxon>
        <taxon>Tracheophyta</taxon>
        <taxon>Spermatophyta</taxon>
        <taxon>Magnoliopsida</taxon>
        <taxon>eudicotyledons</taxon>
        <taxon>Gunneridae</taxon>
        <taxon>Pentapetalae</taxon>
        <taxon>asterids</taxon>
        <taxon>lamiids</taxon>
        <taxon>Lamiales</taxon>
        <taxon>Oleaceae</taxon>
        <taxon>Oleeae</taxon>
        <taxon>Fraxinus</taxon>
    </lineage>
</organism>
<accession>A0AAD2DKU5</accession>
<feature type="compositionally biased region" description="Low complexity" evidence="10">
    <location>
        <begin position="154"/>
        <end position="182"/>
    </location>
</feature>
<evidence type="ECO:0000256" key="3">
    <source>
        <dbReference type="ARBA" id="ARBA00022833"/>
    </source>
</evidence>
<evidence type="ECO:0000256" key="6">
    <source>
        <dbReference type="ARBA" id="ARBA00023163"/>
    </source>
</evidence>
<dbReference type="PANTHER" id="PTHR31992:SF62">
    <property type="entry name" value="DOF ZINC FINGER PROTEIN DOF3.1"/>
    <property type="match status" value="1"/>
</dbReference>
<reference evidence="12" key="1">
    <citation type="submission" date="2023-05" db="EMBL/GenBank/DDBJ databases">
        <authorList>
            <person name="Huff M."/>
        </authorList>
    </citation>
    <scope>NUCLEOTIDE SEQUENCE</scope>
</reference>
<keyword evidence="3 9" id="KW-0862">Zinc</keyword>
<dbReference type="GO" id="GO:0005634">
    <property type="term" value="C:nucleus"/>
    <property type="evidence" value="ECO:0007669"/>
    <property type="project" value="UniProtKB-SubCell"/>
</dbReference>
<dbReference type="PROSITE" id="PS50884">
    <property type="entry name" value="ZF_DOF_2"/>
    <property type="match status" value="1"/>
</dbReference>
<evidence type="ECO:0000256" key="10">
    <source>
        <dbReference type="SAM" id="MobiDB-lite"/>
    </source>
</evidence>
<gene>
    <name evidence="12" type="ORF">FPE_LOCUS5089</name>
</gene>
<dbReference type="PROSITE" id="PS01361">
    <property type="entry name" value="ZF_DOF_1"/>
    <property type="match status" value="1"/>
</dbReference>
<dbReference type="GO" id="GO:0008270">
    <property type="term" value="F:zinc ion binding"/>
    <property type="evidence" value="ECO:0007669"/>
    <property type="project" value="UniProtKB-KW"/>
</dbReference>
<dbReference type="Pfam" id="PF02701">
    <property type="entry name" value="Zn_ribbon_Dof"/>
    <property type="match status" value="1"/>
</dbReference>
<keyword evidence="6 9" id="KW-0804">Transcription</keyword>
<keyword evidence="2 8" id="KW-0863">Zinc-finger</keyword>